<evidence type="ECO:0000313" key="2">
    <source>
        <dbReference type="Proteomes" id="UP000037820"/>
    </source>
</evidence>
<organism evidence="1 2">
    <name type="scientific">Pseudomonas libanensis</name>
    <dbReference type="NCBI Taxonomy" id="75588"/>
    <lineage>
        <taxon>Bacteria</taxon>
        <taxon>Pseudomonadati</taxon>
        <taxon>Pseudomonadota</taxon>
        <taxon>Gammaproteobacteria</taxon>
        <taxon>Pseudomonadales</taxon>
        <taxon>Pseudomonadaceae</taxon>
        <taxon>Pseudomonas</taxon>
    </lineage>
</organism>
<dbReference type="Pfam" id="PF02413">
    <property type="entry name" value="Caudo_TAP"/>
    <property type="match status" value="1"/>
</dbReference>
<gene>
    <name evidence="1" type="ORF">AEQ48_25285</name>
</gene>
<accession>A0ABR5M0M5</accession>
<evidence type="ECO:0008006" key="3">
    <source>
        <dbReference type="Google" id="ProtNLM"/>
    </source>
</evidence>
<dbReference type="EMBL" id="LHOY01000047">
    <property type="protein sequence ID" value="KPG69151.1"/>
    <property type="molecule type" value="Genomic_DNA"/>
</dbReference>
<dbReference type="Proteomes" id="UP000037820">
    <property type="component" value="Unassembled WGS sequence"/>
</dbReference>
<keyword evidence="2" id="KW-1185">Reference proteome</keyword>
<name>A0ABR5M0M5_9PSED</name>
<proteinExistence type="predicted"/>
<reference evidence="1 2" key="1">
    <citation type="submission" date="2015-07" db="EMBL/GenBank/DDBJ databases">
        <title>Whole genome sequencing of endophytes isolated from poison ivy (Toxicodendron radicans).</title>
        <authorList>
            <person name="Tran P.N."/>
            <person name="Lee Y.P."/>
            <person name="Gan H.M."/>
            <person name="Savka M.A."/>
        </authorList>
    </citation>
    <scope>NUCLEOTIDE SEQUENCE [LARGE SCALE GENOMIC DNA]</scope>
    <source>
        <strain evidence="1 2">RIT-PI-g</strain>
    </source>
</reference>
<dbReference type="RefSeq" id="WP_059398275.1">
    <property type="nucleotide sequence ID" value="NZ_LHOY01000047.1"/>
</dbReference>
<protein>
    <recommendedName>
        <fullName evidence="3">Phage tail protein</fullName>
    </recommendedName>
</protein>
<comment type="caution">
    <text evidence="1">The sequence shown here is derived from an EMBL/GenBank/DDBJ whole genome shotgun (WGS) entry which is preliminary data.</text>
</comment>
<evidence type="ECO:0000313" key="1">
    <source>
        <dbReference type="EMBL" id="KPG69151.1"/>
    </source>
</evidence>
<dbReference type="InterPro" id="IPR003458">
    <property type="entry name" value="Phage_T4_Gp38_tail_assem"/>
</dbReference>
<sequence>MTMARAAINIVGQTGALFDITSLGGKDVDSYRESVGVYCVTGTEGMVPFPPVDQGWGYSLHPSENTAQVDVVFSDGLLTVTVTMDGEPYDLNTMITLHILVPDLPHEDIPPTPPITTNPLGVAQAEIQRLRAIADYAVAPLQDAVDGDEATDAEVVLLKGWKKYRVALNRVPEQEQYPDAIEWPSAPA</sequence>